<reference evidence="3" key="1">
    <citation type="journal article" date="2016" name="Nature">
        <title>Genome evolution in the allotetraploid frog Xenopus laevis.</title>
        <authorList>
            <person name="Session A.M."/>
            <person name="Uno Y."/>
            <person name="Kwon T."/>
            <person name="Chapman J.A."/>
            <person name="Toyoda A."/>
            <person name="Takahashi S."/>
            <person name="Fukui A."/>
            <person name="Hikosaka A."/>
            <person name="Suzuki A."/>
            <person name="Kondo M."/>
            <person name="van Heeringen S.J."/>
            <person name="Quigley I."/>
            <person name="Heinz S."/>
            <person name="Ogino H."/>
            <person name="Ochi H."/>
            <person name="Hellsten U."/>
            <person name="Lyons J.B."/>
            <person name="Simakov O."/>
            <person name="Putnam N."/>
            <person name="Stites J."/>
            <person name="Kuroki Y."/>
            <person name="Tanaka T."/>
            <person name="Michiue T."/>
            <person name="Watanabe M."/>
            <person name="Bogdanovic O."/>
            <person name="Lister R."/>
            <person name="Georgiou G."/>
            <person name="Paranjpe S.S."/>
            <person name="van Kruijsbergen I."/>
            <person name="Shu S."/>
            <person name="Carlson J."/>
            <person name="Kinoshita T."/>
            <person name="Ohta Y."/>
            <person name="Mawaribuchi S."/>
            <person name="Jenkins J."/>
            <person name="Grimwood J."/>
            <person name="Schmutz J."/>
            <person name="Mitros T."/>
            <person name="Mozaffari S.V."/>
            <person name="Suzuki Y."/>
            <person name="Haramoto Y."/>
            <person name="Yamamoto T.S."/>
            <person name="Takagi C."/>
            <person name="Heald R."/>
            <person name="Miller K."/>
            <person name="Haudenschild C."/>
            <person name="Kitzman J."/>
            <person name="Nakayama T."/>
            <person name="Izutsu Y."/>
            <person name="Robert J."/>
            <person name="Fortriede J."/>
            <person name="Burns K."/>
            <person name="Lotay V."/>
            <person name="Karimi K."/>
            <person name="Yasuoka Y."/>
            <person name="Dichmann D.S."/>
            <person name="Flajnik M.F."/>
            <person name="Houston D.W."/>
            <person name="Shendure J."/>
            <person name="DuPasquier L."/>
            <person name="Vize P.D."/>
            <person name="Zorn A.M."/>
            <person name="Ito M."/>
            <person name="Marcotte E.M."/>
            <person name="Wallingford J.B."/>
            <person name="Ito Y."/>
            <person name="Asashima M."/>
            <person name="Ueno N."/>
            <person name="Matsuda Y."/>
            <person name="Veenstra G.J."/>
            <person name="Fujiyama A."/>
            <person name="Harland R.M."/>
            <person name="Taira M."/>
            <person name="Rokhsar D.S."/>
        </authorList>
    </citation>
    <scope>NUCLEOTIDE SEQUENCE [LARGE SCALE GENOMIC DNA]</scope>
    <source>
        <strain evidence="3">J</strain>
    </source>
</reference>
<name>A0A974DVS9_XENLA</name>
<dbReference type="AlphaFoldDB" id="A0A974DVS9"/>
<proteinExistence type="predicted"/>
<evidence type="ECO:0000313" key="2">
    <source>
        <dbReference type="EMBL" id="OCT99069.1"/>
    </source>
</evidence>
<gene>
    <name evidence="2" type="ORF">XELAEV_18004861mg</name>
</gene>
<dbReference type="EMBL" id="CM004466">
    <property type="protein sequence ID" value="OCT99069.1"/>
    <property type="molecule type" value="Genomic_DNA"/>
</dbReference>
<evidence type="ECO:0000313" key="3">
    <source>
        <dbReference type="Proteomes" id="UP000694892"/>
    </source>
</evidence>
<evidence type="ECO:0000256" key="1">
    <source>
        <dbReference type="SAM" id="MobiDB-lite"/>
    </source>
</evidence>
<dbReference type="Proteomes" id="UP000694892">
    <property type="component" value="Chromosome 1L"/>
</dbReference>
<accession>A0A974DVS9</accession>
<organism evidence="2 3">
    <name type="scientific">Xenopus laevis</name>
    <name type="common">African clawed frog</name>
    <dbReference type="NCBI Taxonomy" id="8355"/>
    <lineage>
        <taxon>Eukaryota</taxon>
        <taxon>Metazoa</taxon>
        <taxon>Chordata</taxon>
        <taxon>Craniata</taxon>
        <taxon>Vertebrata</taxon>
        <taxon>Euteleostomi</taxon>
        <taxon>Amphibia</taxon>
        <taxon>Batrachia</taxon>
        <taxon>Anura</taxon>
        <taxon>Pipoidea</taxon>
        <taxon>Pipidae</taxon>
        <taxon>Xenopodinae</taxon>
        <taxon>Xenopus</taxon>
        <taxon>Xenopus</taxon>
    </lineage>
</organism>
<sequence>MTIRDPVKTQHIPFCDSPPQQSHSHVLMTPVTPILAGVKHTQPLTPRPILPHLLSDLLAATHTPLRSLGNDFLPIEKFCSV</sequence>
<feature type="region of interest" description="Disordered" evidence="1">
    <location>
        <begin position="1"/>
        <end position="22"/>
    </location>
</feature>
<protein>
    <submittedName>
        <fullName evidence="2">Uncharacterized protein</fullName>
    </submittedName>
</protein>